<organism evidence="1 2">
    <name type="scientific">Paenibacillus methanolicus</name>
    <dbReference type="NCBI Taxonomy" id="582686"/>
    <lineage>
        <taxon>Bacteria</taxon>
        <taxon>Bacillati</taxon>
        <taxon>Bacillota</taxon>
        <taxon>Bacilli</taxon>
        <taxon>Bacillales</taxon>
        <taxon>Paenibacillaceae</taxon>
        <taxon>Paenibacillus</taxon>
    </lineage>
</organism>
<proteinExistence type="predicted"/>
<evidence type="ECO:0000313" key="2">
    <source>
        <dbReference type="Proteomes" id="UP000323257"/>
    </source>
</evidence>
<accession>A0A5S5C9R5</accession>
<dbReference type="InterPro" id="IPR023198">
    <property type="entry name" value="PGP-like_dom2"/>
</dbReference>
<dbReference type="InterPro" id="IPR023214">
    <property type="entry name" value="HAD_sf"/>
</dbReference>
<dbReference type="InterPro" id="IPR050155">
    <property type="entry name" value="HAD-like_hydrolase_sf"/>
</dbReference>
<dbReference type="InterPro" id="IPR036412">
    <property type="entry name" value="HAD-like_sf"/>
</dbReference>
<dbReference type="OrthoDB" id="9792518at2"/>
<keyword evidence="2" id="KW-1185">Reference proteome</keyword>
<dbReference type="Gene3D" id="1.10.150.240">
    <property type="entry name" value="Putative phosphatase, domain 2"/>
    <property type="match status" value="1"/>
</dbReference>
<dbReference type="GO" id="GO:0005829">
    <property type="term" value="C:cytosol"/>
    <property type="evidence" value="ECO:0007669"/>
    <property type="project" value="TreeGrafter"/>
</dbReference>
<reference evidence="1 2" key="1">
    <citation type="submission" date="2019-07" db="EMBL/GenBank/DDBJ databases">
        <title>Genomic Encyclopedia of Type Strains, Phase III (KMG-III): the genomes of soil and plant-associated and newly described type strains.</title>
        <authorList>
            <person name="Whitman W."/>
        </authorList>
    </citation>
    <scope>NUCLEOTIDE SEQUENCE [LARGE SCALE GENOMIC DNA]</scope>
    <source>
        <strain evidence="1 2">BL24</strain>
    </source>
</reference>
<name>A0A5S5C9R5_9BACL</name>
<dbReference type="GO" id="GO:0008967">
    <property type="term" value="F:phosphoglycolate phosphatase activity"/>
    <property type="evidence" value="ECO:0007669"/>
    <property type="project" value="TreeGrafter"/>
</dbReference>
<dbReference type="PANTHER" id="PTHR43434">
    <property type="entry name" value="PHOSPHOGLYCOLATE PHOSPHATASE"/>
    <property type="match status" value="1"/>
</dbReference>
<dbReference type="PANTHER" id="PTHR43434:SF13">
    <property type="entry name" value="PHOSPHOGLYCOLATE PHOSPHATASE"/>
    <property type="match status" value="1"/>
</dbReference>
<dbReference type="SUPFAM" id="SSF56784">
    <property type="entry name" value="HAD-like"/>
    <property type="match status" value="1"/>
</dbReference>
<dbReference type="Proteomes" id="UP000323257">
    <property type="component" value="Unassembled WGS sequence"/>
</dbReference>
<protein>
    <submittedName>
        <fullName evidence="1">Phosphoglycolate phosphatase</fullName>
    </submittedName>
</protein>
<evidence type="ECO:0000313" key="1">
    <source>
        <dbReference type="EMBL" id="TYP74733.1"/>
    </source>
</evidence>
<gene>
    <name evidence="1" type="ORF">BCM02_105278</name>
</gene>
<dbReference type="EMBL" id="VNHS01000005">
    <property type="protein sequence ID" value="TYP74733.1"/>
    <property type="molecule type" value="Genomic_DNA"/>
</dbReference>
<sequence>MACVLLNFNGVLVQTRPLAVKYYNEIAGEKGYRPIAPDEAESLGGLSIRERCRLLGVPLHRMPLVGMAIKRRYQADLPTLPAVPGMPELLAELKSRGYKLGFLTSNGKEATRAFLRHNRMEPFDYELYAAHPFSKSRDLARFVKSSGTDRARLLYVGDERRDLAAGNRIGIASVGAAWGYDSAGLLRESDPVFVAERPEQLRAFLLDYRFPC</sequence>
<dbReference type="AlphaFoldDB" id="A0A5S5C9R5"/>
<dbReference type="Gene3D" id="3.40.50.1000">
    <property type="entry name" value="HAD superfamily/HAD-like"/>
    <property type="match status" value="1"/>
</dbReference>
<dbReference type="InterPro" id="IPR041492">
    <property type="entry name" value="HAD_2"/>
</dbReference>
<dbReference type="GO" id="GO:0006281">
    <property type="term" value="P:DNA repair"/>
    <property type="evidence" value="ECO:0007669"/>
    <property type="project" value="TreeGrafter"/>
</dbReference>
<dbReference type="Pfam" id="PF13419">
    <property type="entry name" value="HAD_2"/>
    <property type="match status" value="1"/>
</dbReference>
<comment type="caution">
    <text evidence="1">The sequence shown here is derived from an EMBL/GenBank/DDBJ whole genome shotgun (WGS) entry which is preliminary data.</text>
</comment>